<proteinExistence type="predicted"/>
<dbReference type="RefSeq" id="WP_000899898.1">
    <property type="nucleotide sequence ID" value="NZ_CFGT01000029.1"/>
</dbReference>
<accession>A0A0U0JGC2</accession>
<evidence type="ECO:0000313" key="3">
    <source>
        <dbReference type="EMBL" id="CKB24147.1"/>
    </source>
</evidence>
<dbReference type="AlphaFoldDB" id="A0A0U0JGC2"/>
<dbReference type="Proteomes" id="UP000048179">
    <property type="component" value="Unassembled WGS sequence"/>
</dbReference>
<keyword evidence="1" id="KW-1133">Transmembrane helix</keyword>
<evidence type="ECO:0000313" key="6">
    <source>
        <dbReference type="Proteomes" id="UP000048179"/>
    </source>
</evidence>
<evidence type="ECO:0000313" key="4">
    <source>
        <dbReference type="EMBL" id="MBF9674118.1"/>
    </source>
</evidence>
<protein>
    <submittedName>
        <fullName evidence="3">Uncharacterized protein</fullName>
    </submittedName>
</protein>
<reference evidence="4" key="3">
    <citation type="journal article" date="2020" name="J. Clin. Microbiol.">
        <title>Streptococcus pseudopneumoniae: Use of whole genome sequences to validate methods used for identification.</title>
        <authorList>
            <person name="Jensen C.S."/>
            <person name="Iversen K.H."/>
            <person name="Dargis R."/>
            <person name="Shewmaker P."/>
            <person name="Rasmussen S."/>
            <person name="Christensen J.J."/>
            <person name="Nielsen X.C."/>
        </authorList>
    </citation>
    <scope>NUCLEOTIDE SEQUENCE</scope>
    <source>
        <strain evidence="4">256-03</strain>
    </source>
</reference>
<dbReference type="Proteomes" id="UP000041827">
    <property type="component" value="Unassembled WGS sequence"/>
</dbReference>
<reference evidence="3" key="2">
    <citation type="submission" date="2015-03" db="EMBL/GenBank/DDBJ databases">
        <authorList>
            <person name="Murphy D."/>
        </authorList>
    </citation>
    <scope>NUCLEOTIDE SEQUENCE [LARGE SCALE GENOMIC DNA]</scope>
    <source>
        <strain evidence="3">SMRU2248</strain>
    </source>
</reference>
<reference evidence="5 6" key="1">
    <citation type="submission" date="2015-03" db="EMBL/GenBank/DDBJ databases">
        <authorList>
            <consortium name="Pathogen Informatics"/>
        </authorList>
    </citation>
    <scope>NUCLEOTIDE SEQUENCE [LARGE SCALE GENOMIC DNA]</scope>
    <source>
        <strain evidence="5">SMRU2248</strain>
        <strain evidence="2 6">SMRU737</strain>
    </source>
</reference>
<evidence type="ECO:0000313" key="2">
    <source>
        <dbReference type="EMBL" id="CEY65905.1"/>
    </source>
</evidence>
<dbReference type="EMBL" id="CMJT01000031">
    <property type="protein sequence ID" value="CKB24147.1"/>
    <property type="molecule type" value="Genomic_DNA"/>
</dbReference>
<dbReference type="EMBL" id="JACSZI010000043">
    <property type="protein sequence ID" value="MBF9674118.1"/>
    <property type="molecule type" value="Genomic_DNA"/>
</dbReference>
<evidence type="ECO:0000256" key="1">
    <source>
        <dbReference type="SAM" id="Phobius"/>
    </source>
</evidence>
<evidence type="ECO:0000313" key="5">
    <source>
        <dbReference type="Proteomes" id="UP000041827"/>
    </source>
</evidence>
<keyword evidence="1" id="KW-0812">Transmembrane</keyword>
<dbReference type="Proteomes" id="UP000743672">
    <property type="component" value="Unassembled WGS sequence"/>
</dbReference>
<sequence length="46" mass="4904">MLFYLTKELNSGVKKIGTISTTLVVVAGVSAGVLGGKFDFKFPKKI</sequence>
<name>A0A0U0JGC2_9STRE</name>
<keyword evidence="1" id="KW-0472">Membrane</keyword>
<gene>
    <name evidence="2" type="ORF">ERS020247_01912</name>
    <name evidence="3" type="ORF">ERS021757_02117</name>
    <name evidence="4" type="ORF">IAI20_08505</name>
</gene>
<feature type="transmembrane region" description="Helical" evidence="1">
    <location>
        <begin position="16"/>
        <end position="36"/>
    </location>
</feature>
<dbReference type="EMBL" id="CFGT01000029">
    <property type="protein sequence ID" value="CEY65905.1"/>
    <property type="molecule type" value="Genomic_DNA"/>
</dbReference>
<organism evidence="3 5">
    <name type="scientific">Streptococcus pseudopneumoniae</name>
    <dbReference type="NCBI Taxonomy" id="257758"/>
    <lineage>
        <taxon>Bacteria</taxon>
        <taxon>Bacillati</taxon>
        <taxon>Bacillota</taxon>
        <taxon>Bacilli</taxon>
        <taxon>Lactobacillales</taxon>
        <taxon>Streptococcaceae</taxon>
        <taxon>Streptococcus</taxon>
    </lineage>
</organism>